<evidence type="ECO:0000313" key="3">
    <source>
        <dbReference type="Proteomes" id="UP000234681"/>
    </source>
</evidence>
<dbReference type="Proteomes" id="UP000234681">
    <property type="component" value="Chromosome 17"/>
</dbReference>
<accession>A6KAG3</accession>
<dbReference type="AlphaFoldDB" id="A6KAG3"/>
<reference evidence="3" key="1">
    <citation type="submission" date="2005-09" db="EMBL/GenBank/DDBJ databases">
        <authorList>
            <person name="Mural R.J."/>
            <person name="Li P.W."/>
            <person name="Adams M.D."/>
            <person name="Amanatides P.G."/>
            <person name="Baden-Tillson H."/>
            <person name="Barnstead M."/>
            <person name="Chin S.H."/>
            <person name="Dew I."/>
            <person name="Evans C.A."/>
            <person name="Ferriera S."/>
            <person name="Flanigan M."/>
            <person name="Fosler C."/>
            <person name="Glodek A."/>
            <person name="Gu Z."/>
            <person name="Holt R.A."/>
            <person name="Jennings D."/>
            <person name="Kraft C.L."/>
            <person name="Lu F."/>
            <person name="Nguyen T."/>
            <person name="Nusskern D.R."/>
            <person name="Pfannkoch C.M."/>
            <person name="Sitter C."/>
            <person name="Sutton G.G."/>
            <person name="Venter J.C."/>
            <person name="Wang Z."/>
            <person name="Woodage T."/>
            <person name="Zheng X.H."/>
            <person name="Zhong F."/>
        </authorList>
    </citation>
    <scope>NUCLEOTIDE SEQUENCE [LARGE SCALE GENOMIC DNA]</scope>
    <source>
        <strain>BN</strain>
        <strain evidence="3">Sprague-Dawley</strain>
    </source>
</reference>
<name>A6KAG3_RAT</name>
<evidence type="ECO:0000313" key="2">
    <source>
        <dbReference type="EMBL" id="EDL93871.1"/>
    </source>
</evidence>
<sequence length="25" mass="2602">MGKRKGMWASSQSNLPLPSLVSLGG</sequence>
<gene>
    <name evidence="2" type="ORF">rCG_24175</name>
</gene>
<protein>
    <submittedName>
        <fullName evidence="2">RCG24175</fullName>
    </submittedName>
</protein>
<evidence type="ECO:0000256" key="1">
    <source>
        <dbReference type="SAM" id="MobiDB-lite"/>
    </source>
</evidence>
<dbReference type="EMBL" id="CH474032">
    <property type="protein sequence ID" value="EDL93871.1"/>
    <property type="molecule type" value="Genomic_DNA"/>
</dbReference>
<proteinExistence type="predicted"/>
<organism evidence="2 3">
    <name type="scientific">Rattus norvegicus</name>
    <name type="common">Rat</name>
    <dbReference type="NCBI Taxonomy" id="10116"/>
    <lineage>
        <taxon>Eukaryota</taxon>
        <taxon>Metazoa</taxon>
        <taxon>Chordata</taxon>
        <taxon>Craniata</taxon>
        <taxon>Vertebrata</taxon>
        <taxon>Euteleostomi</taxon>
        <taxon>Mammalia</taxon>
        <taxon>Eutheria</taxon>
        <taxon>Euarchontoglires</taxon>
        <taxon>Glires</taxon>
        <taxon>Rodentia</taxon>
        <taxon>Myomorpha</taxon>
        <taxon>Muroidea</taxon>
        <taxon>Muridae</taxon>
        <taxon>Murinae</taxon>
        <taxon>Rattus</taxon>
    </lineage>
</organism>
<feature type="region of interest" description="Disordered" evidence="1">
    <location>
        <begin position="1"/>
        <end position="25"/>
    </location>
</feature>